<accession>A0ABY2SDY3</accession>
<evidence type="ECO:0000313" key="7">
    <source>
        <dbReference type="EMBL" id="TKI02863.1"/>
    </source>
</evidence>
<protein>
    <recommendedName>
        <fullName evidence="6">ABC transmembrane type-1 domain-containing protein</fullName>
    </recommendedName>
</protein>
<comment type="caution">
    <text evidence="7">The sequence shown here is derived from an EMBL/GenBank/DDBJ whole genome shotgun (WGS) entry which is preliminary data.</text>
</comment>
<evidence type="ECO:0000256" key="3">
    <source>
        <dbReference type="ARBA" id="ARBA00022989"/>
    </source>
</evidence>
<reference evidence="7 8" key="1">
    <citation type="submission" date="2019-04" db="EMBL/GenBank/DDBJ databases">
        <authorList>
            <person name="Li M."/>
            <person name="Gao C."/>
        </authorList>
    </citation>
    <scope>NUCLEOTIDE SEQUENCE [LARGE SCALE GENOMIC DNA]</scope>
    <source>
        <strain evidence="7 8">BGMRC 2031</strain>
    </source>
</reference>
<dbReference type="SUPFAM" id="SSF90123">
    <property type="entry name" value="ABC transporter transmembrane region"/>
    <property type="match status" value="1"/>
</dbReference>
<gene>
    <name evidence="7" type="ORF">FCN80_23755</name>
</gene>
<sequence>MGRRKISLRELSDKFTGIMIEAWPSEAFDKKPLEMNVNVSDLFSGIRGGLRIIYGVLALSVLVELLSIAVPATTKFTIDTLIRSSDLEGIIFVGIIVIFALLMKSAFSVVRTLVLMNLRCTLGVKWAEMFFNRLIRLTLPFFEKRQ</sequence>
<evidence type="ECO:0000313" key="8">
    <source>
        <dbReference type="Proteomes" id="UP000305202"/>
    </source>
</evidence>
<feature type="transmembrane region" description="Helical" evidence="5">
    <location>
        <begin position="90"/>
        <end position="110"/>
    </location>
</feature>
<evidence type="ECO:0000256" key="1">
    <source>
        <dbReference type="ARBA" id="ARBA00004651"/>
    </source>
</evidence>
<dbReference type="Gene3D" id="1.20.1560.10">
    <property type="entry name" value="ABC transporter type 1, transmembrane domain"/>
    <property type="match status" value="1"/>
</dbReference>
<comment type="subcellular location">
    <subcellularLocation>
        <location evidence="1">Cell membrane</location>
        <topology evidence="1">Multi-pass membrane protein</topology>
    </subcellularLocation>
</comment>
<dbReference type="PROSITE" id="PS50929">
    <property type="entry name" value="ABC_TM1F"/>
    <property type="match status" value="1"/>
</dbReference>
<evidence type="ECO:0000259" key="6">
    <source>
        <dbReference type="PROSITE" id="PS50929"/>
    </source>
</evidence>
<evidence type="ECO:0000256" key="2">
    <source>
        <dbReference type="ARBA" id="ARBA00022692"/>
    </source>
</evidence>
<keyword evidence="4 5" id="KW-0472">Membrane</keyword>
<dbReference type="InterPro" id="IPR036640">
    <property type="entry name" value="ABC1_TM_sf"/>
</dbReference>
<name>A0ABY2SDY3_9HYPH</name>
<evidence type="ECO:0000256" key="4">
    <source>
        <dbReference type="ARBA" id="ARBA00023136"/>
    </source>
</evidence>
<feature type="transmembrane region" description="Helical" evidence="5">
    <location>
        <begin position="52"/>
        <end position="70"/>
    </location>
</feature>
<evidence type="ECO:0000256" key="5">
    <source>
        <dbReference type="SAM" id="Phobius"/>
    </source>
</evidence>
<dbReference type="Pfam" id="PF00664">
    <property type="entry name" value="ABC_membrane"/>
    <property type="match status" value="1"/>
</dbReference>
<dbReference type="Proteomes" id="UP000305202">
    <property type="component" value="Unassembled WGS sequence"/>
</dbReference>
<proteinExistence type="predicted"/>
<keyword evidence="2 5" id="KW-0812">Transmembrane</keyword>
<dbReference type="InterPro" id="IPR011527">
    <property type="entry name" value="ABC1_TM_dom"/>
</dbReference>
<organism evidence="7 8">
    <name type="scientific">Martelella alba</name>
    <dbReference type="NCBI Taxonomy" id="2590451"/>
    <lineage>
        <taxon>Bacteria</taxon>
        <taxon>Pseudomonadati</taxon>
        <taxon>Pseudomonadota</taxon>
        <taxon>Alphaproteobacteria</taxon>
        <taxon>Hyphomicrobiales</taxon>
        <taxon>Aurantimonadaceae</taxon>
        <taxon>Martelella</taxon>
    </lineage>
</organism>
<dbReference type="EMBL" id="SZPQ01000059">
    <property type="protein sequence ID" value="TKI02863.1"/>
    <property type="molecule type" value="Genomic_DNA"/>
</dbReference>
<keyword evidence="3 5" id="KW-1133">Transmembrane helix</keyword>
<keyword evidence="8" id="KW-1185">Reference proteome</keyword>
<feature type="domain" description="ABC transmembrane type-1" evidence="6">
    <location>
        <begin position="55"/>
        <end position="146"/>
    </location>
</feature>